<keyword evidence="3" id="KW-0675">Receptor</keyword>
<dbReference type="InterPro" id="IPR001611">
    <property type="entry name" value="Leu-rich_rpt"/>
</dbReference>
<dbReference type="InterPro" id="IPR051716">
    <property type="entry name" value="Plant_RL_S/T_kinase"/>
</dbReference>
<dbReference type="SUPFAM" id="SSF52058">
    <property type="entry name" value="L domain-like"/>
    <property type="match status" value="1"/>
</dbReference>
<evidence type="ECO:0000313" key="4">
    <source>
        <dbReference type="EMBL" id="KAJ4962033.1"/>
    </source>
</evidence>
<dbReference type="EMBL" id="JAMYWD010000009">
    <property type="protein sequence ID" value="KAJ4962033.1"/>
    <property type="molecule type" value="Genomic_DNA"/>
</dbReference>
<protein>
    <submittedName>
        <fullName evidence="4">Uncharacterized protein</fullName>
    </submittedName>
</protein>
<dbReference type="GO" id="GO:0016020">
    <property type="term" value="C:membrane"/>
    <property type="evidence" value="ECO:0007669"/>
    <property type="project" value="UniProtKB-SubCell"/>
</dbReference>
<dbReference type="Proteomes" id="UP001141806">
    <property type="component" value="Unassembled WGS sequence"/>
</dbReference>
<name>A0A9Q0HC74_9MAGN</name>
<evidence type="ECO:0000256" key="1">
    <source>
        <dbReference type="ARBA" id="ARBA00004167"/>
    </source>
</evidence>
<gene>
    <name evidence="4" type="ORF">NE237_021943</name>
</gene>
<comment type="subcellular location">
    <subcellularLocation>
        <location evidence="1">Membrane</location>
        <topology evidence="1">Single-pass membrane protein</topology>
    </subcellularLocation>
</comment>
<evidence type="ECO:0000313" key="5">
    <source>
        <dbReference type="Proteomes" id="UP001141806"/>
    </source>
</evidence>
<dbReference type="OrthoDB" id="544346at2759"/>
<sequence length="166" mass="18487">MDDNSFFGILPSTIGLYGSLIELFVHGNTFSGAFPIELGNLSDLESLDLSMNNISGCSLPVWEILLDFCTWMLVTTDSYDDSFIAMLGKLLTLDLFSNMLAGPLPLDIGRMTDLALQQKGLFVTEILVTIGNMRKLKHLDVCSCRFTGRFPDEISKLIKKLMENYS</sequence>
<dbReference type="Pfam" id="PF00560">
    <property type="entry name" value="LRR_1"/>
    <property type="match status" value="2"/>
</dbReference>
<keyword evidence="5" id="KW-1185">Reference proteome</keyword>
<keyword evidence="2" id="KW-0732">Signal</keyword>
<proteinExistence type="predicted"/>
<dbReference type="Gene3D" id="3.80.10.10">
    <property type="entry name" value="Ribonuclease Inhibitor"/>
    <property type="match status" value="2"/>
</dbReference>
<reference evidence="4" key="1">
    <citation type="journal article" date="2023" name="Plant J.">
        <title>The genome of the king protea, Protea cynaroides.</title>
        <authorList>
            <person name="Chang J."/>
            <person name="Duong T.A."/>
            <person name="Schoeman C."/>
            <person name="Ma X."/>
            <person name="Roodt D."/>
            <person name="Barker N."/>
            <person name="Li Z."/>
            <person name="Van de Peer Y."/>
            <person name="Mizrachi E."/>
        </authorList>
    </citation>
    <scope>NUCLEOTIDE SEQUENCE</scope>
    <source>
        <tissue evidence="4">Young leaves</tissue>
    </source>
</reference>
<dbReference type="PANTHER" id="PTHR48053">
    <property type="entry name" value="LEUCINE RICH REPEAT FAMILY PROTEIN, EXPRESSED"/>
    <property type="match status" value="1"/>
</dbReference>
<evidence type="ECO:0000256" key="3">
    <source>
        <dbReference type="ARBA" id="ARBA00023170"/>
    </source>
</evidence>
<organism evidence="4 5">
    <name type="scientific">Protea cynaroides</name>
    <dbReference type="NCBI Taxonomy" id="273540"/>
    <lineage>
        <taxon>Eukaryota</taxon>
        <taxon>Viridiplantae</taxon>
        <taxon>Streptophyta</taxon>
        <taxon>Embryophyta</taxon>
        <taxon>Tracheophyta</taxon>
        <taxon>Spermatophyta</taxon>
        <taxon>Magnoliopsida</taxon>
        <taxon>Proteales</taxon>
        <taxon>Proteaceae</taxon>
        <taxon>Protea</taxon>
    </lineage>
</organism>
<dbReference type="InterPro" id="IPR032675">
    <property type="entry name" value="LRR_dom_sf"/>
</dbReference>
<comment type="caution">
    <text evidence="4">The sequence shown here is derived from an EMBL/GenBank/DDBJ whole genome shotgun (WGS) entry which is preliminary data.</text>
</comment>
<evidence type="ECO:0000256" key="2">
    <source>
        <dbReference type="ARBA" id="ARBA00022729"/>
    </source>
</evidence>
<dbReference type="PANTHER" id="PTHR48053:SF71">
    <property type="entry name" value="LEUCINE RICH REPEAT FAMILY PROTEIN, EXPRESSED"/>
    <property type="match status" value="1"/>
</dbReference>
<accession>A0A9Q0HC74</accession>
<dbReference type="AlphaFoldDB" id="A0A9Q0HC74"/>